<sequence>MTGLDPGTVMTGLDPGTVMTGLNPGTVLTVTLNPSVDRALEVDALVRGEVLRAADSHIDPGGKGVNVSRALLANGIRSTAVVPAGGAEGEQLVDLLKGEGVDMLAVPITGRTRSNITLAEPDGTVTKINEAGPTLSDTEFAQVSDAVLAAAGTADWVVICGSLPPGPTVAAFTDLCERLVKSGVRLAVDSSGPALLAGVAAGAALVKPNREELAEATGTDLVTLGDVIRACGRLREAGAGTVLASLGAEGAVLVDAAGVITGVSPVSVPRSTVGAGDALLAGFLAAGASGEAALVEGLAWGAAAVSLPGSRMPKPQDLDRTSIRLDREPDLNRPLRRD</sequence>
<evidence type="ECO:0000313" key="10">
    <source>
        <dbReference type="Proteomes" id="UP000007882"/>
    </source>
</evidence>
<dbReference type="GO" id="GO:0044281">
    <property type="term" value="P:small molecule metabolic process"/>
    <property type="evidence" value="ECO:0007669"/>
    <property type="project" value="UniProtKB-ARBA"/>
</dbReference>
<dbReference type="PANTHER" id="PTHR46566:SF5">
    <property type="entry name" value="1-PHOSPHOFRUCTOKINASE"/>
    <property type="match status" value="1"/>
</dbReference>
<keyword evidence="2 6" id="KW-0808">Transferase</keyword>
<organism evidence="9 10">
    <name type="scientific">Actinoplanes missouriensis (strain ATCC 14538 / DSM 43046 / CBS 188.64 / JCM 3121 / NBRC 102363 / NCIMB 12654 / NRRL B-3342 / UNCC 431)</name>
    <dbReference type="NCBI Taxonomy" id="512565"/>
    <lineage>
        <taxon>Bacteria</taxon>
        <taxon>Bacillati</taxon>
        <taxon>Actinomycetota</taxon>
        <taxon>Actinomycetes</taxon>
        <taxon>Micromonosporales</taxon>
        <taxon>Micromonosporaceae</taxon>
        <taxon>Actinoplanes</taxon>
    </lineage>
</organism>
<dbReference type="eggNOG" id="COG1105">
    <property type="taxonomic scope" value="Bacteria"/>
</dbReference>
<evidence type="ECO:0000256" key="4">
    <source>
        <dbReference type="ARBA" id="ARBA00022777"/>
    </source>
</evidence>
<keyword evidence="3" id="KW-0547">Nucleotide-binding</keyword>
<keyword evidence="4 9" id="KW-0418">Kinase</keyword>
<dbReference type="PANTHER" id="PTHR46566">
    <property type="entry name" value="1-PHOSPHOFRUCTOKINASE-RELATED"/>
    <property type="match status" value="1"/>
</dbReference>
<comment type="similarity">
    <text evidence="1">Belongs to the carbohydrate kinase PfkB family.</text>
</comment>
<dbReference type="Gene3D" id="3.40.1190.20">
    <property type="match status" value="1"/>
</dbReference>
<dbReference type="FunFam" id="3.40.1190.20:FF:000001">
    <property type="entry name" value="Phosphofructokinase"/>
    <property type="match status" value="1"/>
</dbReference>
<dbReference type="Proteomes" id="UP000007882">
    <property type="component" value="Chromosome"/>
</dbReference>
<evidence type="ECO:0000256" key="3">
    <source>
        <dbReference type="ARBA" id="ARBA00022741"/>
    </source>
</evidence>
<dbReference type="GO" id="GO:0005524">
    <property type="term" value="F:ATP binding"/>
    <property type="evidence" value="ECO:0007669"/>
    <property type="project" value="UniProtKB-KW"/>
</dbReference>
<evidence type="ECO:0000313" key="9">
    <source>
        <dbReference type="EMBL" id="BAL91336.1"/>
    </source>
</evidence>
<dbReference type="InterPro" id="IPR017583">
    <property type="entry name" value="Tagatose/fructose_Pkinase"/>
</dbReference>
<dbReference type="CDD" id="cd01164">
    <property type="entry name" value="FruK_PfkB_like"/>
    <property type="match status" value="1"/>
</dbReference>
<dbReference type="GO" id="GO:0005829">
    <property type="term" value="C:cytosol"/>
    <property type="evidence" value="ECO:0007669"/>
    <property type="project" value="TreeGrafter"/>
</dbReference>
<dbReference type="AlphaFoldDB" id="I0HE99"/>
<evidence type="ECO:0000256" key="2">
    <source>
        <dbReference type="ARBA" id="ARBA00022679"/>
    </source>
</evidence>
<dbReference type="PATRIC" id="fig|512565.3.peg.6110"/>
<keyword evidence="5" id="KW-0067">ATP-binding</keyword>
<feature type="compositionally biased region" description="Basic and acidic residues" evidence="7">
    <location>
        <begin position="314"/>
        <end position="338"/>
    </location>
</feature>
<reference evidence="9 10" key="1">
    <citation type="submission" date="2012-02" db="EMBL/GenBank/DDBJ databases">
        <title>Complete genome sequence of Actinoplanes missouriensis 431 (= NBRC 102363).</title>
        <authorList>
            <person name="Ohnishi Y."/>
            <person name="Ishikawa J."/>
            <person name="Sekine M."/>
            <person name="Hosoyama A."/>
            <person name="Harada T."/>
            <person name="Narita H."/>
            <person name="Hata T."/>
            <person name="Konno Y."/>
            <person name="Tutikane K."/>
            <person name="Fujita N."/>
            <person name="Horinouchi S."/>
            <person name="Hayakawa M."/>
        </authorList>
    </citation>
    <scope>NUCLEOTIDE SEQUENCE [LARGE SCALE GENOMIC DNA]</scope>
    <source>
        <strain evidence="10">ATCC 14538 / DSM 43046 / CBS 188.64 / JCM 3121 / NBRC 102363 / NCIMB 12654 / NRRL B-3342 / UNCC 431</strain>
    </source>
</reference>
<evidence type="ECO:0000256" key="6">
    <source>
        <dbReference type="PIRNR" id="PIRNR000535"/>
    </source>
</evidence>
<feature type="region of interest" description="Disordered" evidence="7">
    <location>
        <begin position="309"/>
        <end position="338"/>
    </location>
</feature>
<dbReference type="PIRSF" id="PIRSF000535">
    <property type="entry name" value="1PFK/6PFK/LacC"/>
    <property type="match status" value="1"/>
</dbReference>
<dbReference type="HOGENOM" id="CLU_050013_0_0_11"/>
<dbReference type="InterPro" id="IPR029056">
    <property type="entry name" value="Ribokinase-like"/>
</dbReference>
<evidence type="ECO:0000256" key="5">
    <source>
        <dbReference type="ARBA" id="ARBA00022840"/>
    </source>
</evidence>
<dbReference type="NCBIfam" id="TIGR03168">
    <property type="entry name" value="1-PFK"/>
    <property type="match status" value="1"/>
</dbReference>
<dbReference type="EMBL" id="AP012319">
    <property type="protein sequence ID" value="BAL91336.1"/>
    <property type="molecule type" value="Genomic_DNA"/>
</dbReference>
<gene>
    <name evidence="9" type="ordered locus">AMIS_61160</name>
</gene>
<dbReference type="GO" id="GO:0016052">
    <property type="term" value="P:carbohydrate catabolic process"/>
    <property type="evidence" value="ECO:0007669"/>
    <property type="project" value="UniProtKB-ARBA"/>
</dbReference>
<feature type="domain" description="Carbohydrate kinase PfkB" evidence="8">
    <location>
        <begin position="32"/>
        <end position="315"/>
    </location>
</feature>
<name>I0HE99_ACTM4</name>
<evidence type="ECO:0000259" key="8">
    <source>
        <dbReference type="Pfam" id="PF00294"/>
    </source>
</evidence>
<accession>I0HE99</accession>
<dbReference type="PROSITE" id="PS00584">
    <property type="entry name" value="PFKB_KINASES_2"/>
    <property type="match status" value="1"/>
</dbReference>
<evidence type="ECO:0000256" key="1">
    <source>
        <dbReference type="ARBA" id="ARBA00010688"/>
    </source>
</evidence>
<dbReference type="STRING" id="512565.AMIS_61160"/>
<proteinExistence type="inferred from homology"/>
<keyword evidence="10" id="KW-1185">Reference proteome</keyword>
<dbReference type="KEGG" id="ams:AMIS_61160"/>
<dbReference type="InterPro" id="IPR011611">
    <property type="entry name" value="PfkB_dom"/>
</dbReference>
<dbReference type="Pfam" id="PF00294">
    <property type="entry name" value="PfkB"/>
    <property type="match status" value="1"/>
</dbReference>
<dbReference type="GO" id="GO:0008443">
    <property type="term" value="F:phosphofructokinase activity"/>
    <property type="evidence" value="ECO:0007669"/>
    <property type="project" value="TreeGrafter"/>
</dbReference>
<protein>
    <submittedName>
        <fullName evidence="9">Putative 1-phosphofructokinase</fullName>
    </submittedName>
</protein>
<dbReference type="SUPFAM" id="SSF53613">
    <property type="entry name" value="Ribokinase-like"/>
    <property type="match status" value="1"/>
</dbReference>
<dbReference type="InterPro" id="IPR002173">
    <property type="entry name" value="Carboh/pur_kinase_PfkB_CS"/>
</dbReference>
<evidence type="ECO:0000256" key="7">
    <source>
        <dbReference type="SAM" id="MobiDB-lite"/>
    </source>
</evidence>